<protein>
    <submittedName>
        <fullName evidence="3">Uncharacterized protein</fullName>
    </submittedName>
</protein>
<dbReference type="EMBL" id="AWVF01000139">
    <property type="protein sequence ID" value="ERJ96470.1"/>
    <property type="molecule type" value="Genomic_DNA"/>
</dbReference>
<dbReference type="HOGENOM" id="CLU_857620_0_0_9"/>
<name>U2KWK8_9FIRM</name>
<dbReference type="Pfam" id="PF13280">
    <property type="entry name" value="WYL"/>
    <property type="match status" value="1"/>
</dbReference>
<dbReference type="Pfam" id="PF25583">
    <property type="entry name" value="WCX"/>
    <property type="match status" value="1"/>
</dbReference>
<evidence type="ECO:0000313" key="4">
    <source>
        <dbReference type="Proteomes" id="UP000016662"/>
    </source>
</evidence>
<dbReference type="RefSeq" id="WP_021682626.1">
    <property type="nucleotide sequence ID" value="NZ_KI260433.1"/>
</dbReference>
<feature type="domain" description="WCX" evidence="2">
    <location>
        <begin position="256"/>
        <end position="315"/>
    </location>
</feature>
<dbReference type="InterPro" id="IPR051534">
    <property type="entry name" value="CBASS_pafABC_assoc_protein"/>
</dbReference>
<comment type="caution">
    <text evidence="3">The sequence shown here is derived from an EMBL/GenBank/DDBJ whole genome shotgun (WGS) entry which is preliminary data.</text>
</comment>
<gene>
    <name evidence="3" type="ORF">RUMCAL_01163</name>
</gene>
<dbReference type="PATRIC" id="fig|411473.3.peg.957"/>
<dbReference type="eggNOG" id="COG2378">
    <property type="taxonomic scope" value="Bacteria"/>
</dbReference>
<evidence type="ECO:0000259" key="1">
    <source>
        <dbReference type="Pfam" id="PF13280"/>
    </source>
</evidence>
<reference evidence="3 4" key="1">
    <citation type="submission" date="2013-07" db="EMBL/GenBank/DDBJ databases">
        <authorList>
            <person name="Weinstock G."/>
            <person name="Sodergren E."/>
            <person name="Wylie T."/>
            <person name="Fulton L."/>
            <person name="Fulton R."/>
            <person name="Fronick C."/>
            <person name="O'Laughlin M."/>
            <person name="Godfrey J."/>
            <person name="Miner T."/>
            <person name="Herter B."/>
            <person name="Appelbaum E."/>
            <person name="Cordes M."/>
            <person name="Lek S."/>
            <person name="Wollam A."/>
            <person name="Pepin K.H."/>
            <person name="Palsikar V.B."/>
            <person name="Mitreva M."/>
            <person name="Wilson R.K."/>
        </authorList>
    </citation>
    <scope>NUCLEOTIDE SEQUENCE [LARGE SCALE GENOMIC DNA]</scope>
    <source>
        <strain evidence="3 4">ATCC 27760</strain>
    </source>
</reference>
<dbReference type="Proteomes" id="UP000016662">
    <property type="component" value="Unassembled WGS sequence"/>
</dbReference>
<feature type="domain" description="WYL" evidence="1">
    <location>
        <begin position="138"/>
        <end position="210"/>
    </location>
</feature>
<proteinExistence type="predicted"/>
<dbReference type="InterPro" id="IPR057727">
    <property type="entry name" value="WCX_dom"/>
</dbReference>
<dbReference type="PANTHER" id="PTHR34580:SF1">
    <property type="entry name" value="PROTEIN PAFC"/>
    <property type="match status" value="1"/>
</dbReference>
<keyword evidence="4" id="KW-1185">Reference proteome</keyword>
<evidence type="ECO:0000259" key="2">
    <source>
        <dbReference type="Pfam" id="PF25583"/>
    </source>
</evidence>
<dbReference type="STRING" id="411473.RUMCAL_01163"/>
<sequence length="321" mass="37458">MSRILYVLDYLSHNTDAEKGATLKEIQAYLLNQTNLGAVSVLSIKRDIERLDTMGYTVGVRKGAHNTAYYYMKERGFTFNEIRFLVDSVSINKFLNNEQKQRLFKKFEGLCSEAEVRKLVGRITLSEVAPPSLDLLDNLECVHQIIAEKRKINFKYGKYNTNRVIEYYTKKRNLIPCQVVYTAERFYLKVIVEDTGNVRNYRIDRMKDITAGERVDIMPKLSKAEGFSADIFVPEVYEDVQLRVKRVLLDDMIEQLGNYAHVREDETDPENYILVRAKMGISHGLYRWIMKYGAAMEVLAPETLRQEMAKRLHEAYQQYEK</sequence>
<accession>U2KWK8</accession>
<dbReference type="PANTHER" id="PTHR34580">
    <property type="match status" value="1"/>
</dbReference>
<dbReference type="PROSITE" id="PS52050">
    <property type="entry name" value="WYL"/>
    <property type="match status" value="1"/>
</dbReference>
<evidence type="ECO:0000313" key="3">
    <source>
        <dbReference type="EMBL" id="ERJ96470.1"/>
    </source>
</evidence>
<dbReference type="InterPro" id="IPR026881">
    <property type="entry name" value="WYL_dom"/>
</dbReference>
<organism evidence="3 4">
    <name type="scientific">Ruminococcus callidus ATCC 27760</name>
    <dbReference type="NCBI Taxonomy" id="411473"/>
    <lineage>
        <taxon>Bacteria</taxon>
        <taxon>Bacillati</taxon>
        <taxon>Bacillota</taxon>
        <taxon>Clostridia</taxon>
        <taxon>Eubacteriales</taxon>
        <taxon>Oscillospiraceae</taxon>
        <taxon>Ruminococcus</taxon>
    </lineage>
</organism>
<dbReference type="AlphaFoldDB" id="U2KWK8"/>
<dbReference type="OrthoDB" id="9772503at2"/>